<proteinExistence type="predicted"/>
<dbReference type="PROSITE" id="PS50994">
    <property type="entry name" value="INTEGRASE"/>
    <property type="match status" value="1"/>
</dbReference>
<evidence type="ECO:0000259" key="1">
    <source>
        <dbReference type="PROSITE" id="PS50994"/>
    </source>
</evidence>
<dbReference type="EMBL" id="NRSJ01000120">
    <property type="protein sequence ID" value="MBK1707445.1"/>
    <property type="molecule type" value="Genomic_DNA"/>
</dbReference>
<feature type="non-terminal residue" evidence="2">
    <location>
        <position position="222"/>
    </location>
</feature>
<dbReference type="SUPFAM" id="SSF53098">
    <property type="entry name" value="Ribonuclease H-like"/>
    <property type="match status" value="1"/>
</dbReference>
<dbReference type="PANTHER" id="PTHR46889:SF4">
    <property type="entry name" value="TRANSPOSASE INSO FOR INSERTION SEQUENCE ELEMENT IS911B-RELATED"/>
    <property type="match status" value="1"/>
</dbReference>
<reference evidence="2" key="1">
    <citation type="submission" date="2017-08" db="EMBL/GenBank/DDBJ databases">
        <authorList>
            <person name="Imhoff J.F."/>
            <person name="Rahn T."/>
            <person name="Kuenzel S."/>
            <person name="Neulinger S.C."/>
        </authorList>
    </citation>
    <scope>NUCLEOTIDE SEQUENCE</scope>
    <source>
        <strain evidence="2">DSM 11080</strain>
    </source>
</reference>
<gene>
    <name evidence="2" type="ORF">CKO40_23700</name>
</gene>
<dbReference type="InterPro" id="IPR012337">
    <property type="entry name" value="RNaseH-like_sf"/>
</dbReference>
<keyword evidence="3" id="KW-1185">Reference proteome</keyword>
<organism evidence="2 3">
    <name type="scientific">Halochromatium glycolicum</name>
    <dbReference type="NCBI Taxonomy" id="85075"/>
    <lineage>
        <taxon>Bacteria</taxon>
        <taxon>Pseudomonadati</taxon>
        <taxon>Pseudomonadota</taxon>
        <taxon>Gammaproteobacteria</taxon>
        <taxon>Chromatiales</taxon>
        <taxon>Chromatiaceae</taxon>
        <taxon>Halochromatium</taxon>
    </lineage>
</organism>
<feature type="domain" description="Integrase catalytic" evidence="1">
    <location>
        <begin position="57"/>
        <end position="222"/>
    </location>
</feature>
<reference evidence="2" key="2">
    <citation type="journal article" date="2020" name="Microorganisms">
        <title>Osmotic Adaptation and Compatible Solute Biosynthesis of Phototrophic Bacteria as Revealed from Genome Analyses.</title>
        <authorList>
            <person name="Imhoff J.F."/>
            <person name="Rahn T."/>
            <person name="Kunzel S."/>
            <person name="Keller A."/>
            <person name="Neulinger S.C."/>
        </authorList>
    </citation>
    <scope>NUCLEOTIDE SEQUENCE</scope>
    <source>
        <strain evidence="2">DSM 11080</strain>
    </source>
</reference>
<evidence type="ECO:0000313" key="2">
    <source>
        <dbReference type="EMBL" id="MBK1707445.1"/>
    </source>
</evidence>
<dbReference type="Pfam" id="PF13276">
    <property type="entry name" value="HTH_21"/>
    <property type="match status" value="1"/>
</dbReference>
<name>A0AAJ0U8T2_9GAMM</name>
<dbReference type="PANTHER" id="PTHR46889">
    <property type="entry name" value="TRANSPOSASE INSF FOR INSERTION SEQUENCE IS3B-RELATED"/>
    <property type="match status" value="1"/>
</dbReference>
<dbReference type="InterPro" id="IPR048020">
    <property type="entry name" value="Transpos_IS3"/>
</dbReference>
<dbReference type="NCBIfam" id="NF033516">
    <property type="entry name" value="transpos_IS3"/>
    <property type="match status" value="1"/>
</dbReference>
<dbReference type="InterPro" id="IPR025948">
    <property type="entry name" value="HTH-like_dom"/>
</dbReference>
<dbReference type="Pfam" id="PF00665">
    <property type="entry name" value="rve"/>
    <property type="match status" value="1"/>
</dbReference>
<evidence type="ECO:0000313" key="3">
    <source>
        <dbReference type="Proteomes" id="UP001296776"/>
    </source>
</evidence>
<dbReference type="InterPro" id="IPR036397">
    <property type="entry name" value="RNaseH_sf"/>
</dbReference>
<dbReference type="AlphaFoldDB" id="A0AAJ0U8T2"/>
<comment type="caution">
    <text evidence="2">The sequence shown here is derived from an EMBL/GenBank/DDBJ whole genome shotgun (WGS) entry which is preliminary data.</text>
</comment>
<dbReference type="InterPro" id="IPR050900">
    <property type="entry name" value="Transposase_IS3/IS150/IS904"/>
</dbReference>
<dbReference type="GO" id="GO:0015074">
    <property type="term" value="P:DNA integration"/>
    <property type="evidence" value="ECO:0007669"/>
    <property type="project" value="InterPro"/>
</dbReference>
<dbReference type="GO" id="GO:0003676">
    <property type="term" value="F:nucleic acid binding"/>
    <property type="evidence" value="ECO:0007669"/>
    <property type="project" value="InterPro"/>
</dbReference>
<sequence>MRLIDAQSLRTPFYGSRRMTHWLQSQGYPVNRKRVQRLMAQMGLQATVPGPHTSRSHPQSPVYPYLLRDLRLSHSHLVWCADITYIPMPRGFLYLMAVLDWYSRYVLAWTLSNTLDTDFCLQALEAALSQGTPVIFNTDQGAQFTRHEWTQRLKRAGVLISLDGRGRALDNVFVERLWRTIKYEHLYLYGYETPAEVEQGLQRYIPFYNEQRPHSALDQQPP</sequence>
<dbReference type="Proteomes" id="UP001296776">
    <property type="component" value="Unassembled WGS sequence"/>
</dbReference>
<dbReference type="InterPro" id="IPR001584">
    <property type="entry name" value="Integrase_cat-core"/>
</dbReference>
<dbReference type="Gene3D" id="3.30.420.10">
    <property type="entry name" value="Ribonuclease H-like superfamily/Ribonuclease H"/>
    <property type="match status" value="1"/>
</dbReference>
<accession>A0AAJ0U8T2</accession>
<protein>
    <submittedName>
        <fullName evidence="2">IS3 family transposase</fullName>
    </submittedName>
</protein>